<dbReference type="InterPro" id="IPR016181">
    <property type="entry name" value="Acyl_CoA_acyltransferase"/>
</dbReference>
<dbReference type="Pfam" id="PF00583">
    <property type="entry name" value="Acetyltransf_1"/>
    <property type="match status" value="1"/>
</dbReference>
<dbReference type="PROSITE" id="PS51186">
    <property type="entry name" value="GNAT"/>
    <property type="match status" value="1"/>
</dbReference>
<dbReference type="Proteomes" id="UP000199632">
    <property type="component" value="Unassembled WGS sequence"/>
</dbReference>
<dbReference type="EMBL" id="FNQB01000002">
    <property type="protein sequence ID" value="SDZ23201.1"/>
    <property type="molecule type" value="Genomic_DNA"/>
</dbReference>
<dbReference type="AlphaFoldDB" id="A0A1H3RD66"/>
<name>A0A1H3RD66_9ACTN</name>
<proteinExistence type="predicted"/>
<keyword evidence="2" id="KW-0808">Transferase</keyword>
<evidence type="ECO:0000313" key="3">
    <source>
        <dbReference type="Proteomes" id="UP000199632"/>
    </source>
</evidence>
<keyword evidence="3" id="KW-1185">Reference proteome</keyword>
<accession>A0A1H3RD66</accession>
<dbReference type="Gene3D" id="3.40.630.30">
    <property type="match status" value="1"/>
</dbReference>
<organism evidence="2 3">
    <name type="scientific">Asanoa ishikariensis</name>
    <dbReference type="NCBI Taxonomy" id="137265"/>
    <lineage>
        <taxon>Bacteria</taxon>
        <taxon>Bacillati</taxon>
        <taxon>Actinomycetota</taxon>
        <taxon>Actinomycetes</taxon>
        <taxon>Micromonosporales</taxon>
        <taxon>Micromonosporaceae</taxon>
        <taxon>Asanoa</taxon>
    </lineage>
</organism>
<reference evidence="3" key="1">
    <citation type="submission" date="2016-10" db="EMBL/GenBank/DDBJ databases">
        <authorList>
            <person name="Varghese N."/>
            <person name="Submissions S."/>
        </authorList>
    </citation>
    <scope>NUCLEOTIDE SEQUENCE [LARGE SCALE GENOMIC DNA]</scope>
    <source>
        <strain evidence="3">DSM 44718</strain>
    </source>
</reference>
<evidence type="ECO:0000259" key="1">
    <source>
        <dbReference type="PROSITE" id="PS51186"/>
    </source>
</evidence>
<dbReference type="SUPFAM" id="SSF55729">
    <property type="entry name" value="Acyl-CoA N-acyltransferases (Nat)"/>
    <property type="match status" value="1"/>
</dbReference>
<gene>
    <name evidence="2" type="ORF">SAMN05421684_3692</name>
</gene>
<dbReference type="STRING" id="137265.SAMN05421684_3692"/>
<protein>
    <submittedName>
        <fullName evidence="2">Acetyltransferase (GNAT) domain-containing protein</fullName>
    </submittedName>
</protein>
<dbReference type="InterPro" id="IPR000182">
    <property type="entry name" value="GNAT_dom"/>
</dbReference>
<dbReference type="CDD" id="cd04301">
    <property type="entry name" value="NAT_SF"/>
    <property type="match status" value="1"/>
</dbReference>
<dbReference type="OrthoDB" id="164800at2"/>
<sequence>MTDELLIQHDRQVRGTLAERLPKSWNAQWDGPVLLARTPFRSMAFAQHLDDLSVADLDAVIARVRDRGVTVEWKTYGHDRPDLVERLRLAGFVPEDQETVLIGLAADLTGAGEAPDGVSIRATTDPADLRRIGAMESQVWGIDLSSLADDLRDRIEATPDDVVVFVAEADGEVVSAAWMPIFPGTEFAGLWGGSTLPAWRRKGIYRALVARRARVATERGVRYLMVDASDNSRPILARLGLRAVTTTTPWVWTPVAE</sequence>
<dbReference type="GO" id="GO:0016747">
    <property type="term" value="F:acyltransferase activity, transferring groups other than amino-acyl groups"/>
    <property type="evidence" value="ECO:0007669"/>
    <property type="project" value="InterPro"/>
</dbReference>
<evidence type="ECO:0000313" key="2">
    <source>
        <dbReference type="EMBL" id="SDZ23201.1"/>
    </source>
</evidence>
<dbReference type="RefSeq" id="WP_090793659.1">
    <property type="nucleotide sequence ID" value="NZ_BOND01000008.1"/>
</dbReference>
<feature type="domain" description="N-acetyltransferase" evidence="1">
    <location>
        <begin position="118"/>
        <end position="257"/>
    </location>
</feature>